<dbReference type="FunFam" id="1.50.40.10:FF:000098">
    <property type="entry name" value="Mitochondrial substrate carrier family protein"/>
    <property type="match status" value="1"/>
</dbReference>
<feature type="repeat" description="Solcar" evidence="11">
    <location>
        <begin position="133"/>
        <end position="216"/>
    </location>
</feature>
<dbReference type="GO" id="GO:0005743">
    <property type="term" value="C:mitochondrial inner membrane"/>
    <property type="evidence" value="ECO:0007669"/>
    <property type="project" value="UniProtKB-SubCell"/>
</dbReference>
<gene>
    <name evidence="13" type="ORF">B456_007G238100</name>
</gene>
<dbReference type="PANTHER" id="PTHR24089">
    <property type="entry name" value="SOLUTE CARRIER FAMILY 25"/>
    <property type="match status" value="1"/>
</dbReference>
<dbReference type="OMA" id="QQWNTGR"/>
<dbReference type="PROSITE" id="PS50920">
    <property type="entry name" value="SOLCAR"/>
    <property type="match status" value="3"/>
</dbReference>
<dbReference type="Proteomes" id="UP000032304">
    <property type="component" value="Chromosome 7"/>
</dbReference>
<dbReference type="EMBL" id="CM001746">
    <property type="protein sequence ID" value="KJB44163.1"/>
    <property type="molecule type" value="Genomic_DNA"/>
</dbReference>
<dbReference type="InterPro" id="IPR002067">
    <property type="entry name" value="MCP"/>
</dbReference>
<dbReference type="Gramene" id="KJB44162">
    <property type="protein sequence ID" value="KJB44162"/>
    <property type="gene ID" value="B456_007G238100"/>
</dbReference>
<evidence type="ECO:0000256" key="11">
    <source>
        <dbReference type="PROSITE-ProRule" id="PRU00282"/>
    </source>
</evidence>
<dbReference type="Gramene" id="KJB44163">
    <property type="protein sequence ID" value="KJB44163"/>
    <property type="gene ID" value="B456_007G238100"/>
</dbReference>
<evidence type="ECO:0000256" key="7">
    <source>
        <dbReference type="ARBA" id="ARBA00022989"/>
    </source>
</evidence>
<reference evidence="13 14" key="1">
    <citation type="journal article" date="2012" name="Nature">
        <title>Repeated polyploidization of Gossypium genomes and the evolution of spinnable cotton fibres.</title>
        <authorList>
            <person name="Paterson A.H."/>
            <person name="Wendel J.F."/>
            <person name="Gundlach H."/>
            <person name="Guo H."/>
            <person name="Jenkins J."/>
            <person name="Jin D."/>
            <person name="Llewellyn D."/>
            <person name="Showmaker K.C."/>
            <person name="Shu S."/>
            <person name="Udall J."/>
            <person name="Yoo M.J."/>
            <person name="Byers R."/>
            <person name="Chen W."/>
            <person name="Doron-Faigenboim A."/>
            <person name="Duke M.V."/>
            <person name="Gong L."/>
            <person name="Grimwood J."/>
            <person name="Grover C."/>
            <person name="Grupp K."/>
            <person name="Hu G."/>
            <person name="Lee T.H."/>
            <person name="Li J."/>
            <person name="Lin L."/>
            <person name="Liu T."/>
            <person name="Marler B.S."/>
            <person name="Page J.T."/>
            <person name="Roberts A.W."/>
            <person name="Romanel E."/>
            <person name="Sanders W.S."/>
            <person name="Szadkowski E."/>
            <person name="Tan X."/>
            <person name="Tang H."/>
            <person name="Xu C."/>
            <person name="Wang J."/>
            <person name="Wang Z."/>
            <person name="Zhang D."/>
            <person name="Zhang L."/>
            <person name="Ashrafi H."/>
            <person name="Bedon F."/>
            <person name="Bowers J.E."/>
            <person name="Brubaker C.L."/>
            <person name="Chee P.W."/>
            <person name="Das S."/>
            <person name="Gingle A.R."/>
            <person name="Haigler C.H."/>
            <person name="Harker D."/>
            <person name="Hoffmann L.V."/>
            <person name="Hovav R."/>
            <person name="Jones D.C."/>
            <person name="Lemke C."/>
            <person name="Mansoor S."/>
            <person name="ur Rahman M."/>
            <person name="Rainville L.N."/>
            <person name="Rambani A."/>
            <person name="Reddy U.K."/>
            <person name="Rong J.K."/>
            <person name="Saranga Y."/>
            <person name="Scheffler B.E."/>
            <person name="Scheffler J.A."/>
            <person name="Stelly D.M."/>
            <person name="Triplett B.A."/>
            <person name="Van Deynze A."/>
            <person name="Vaslin M.F."/>
            <person name="Waghmare V.N."/>
            <person name="Walford S.A."/>
            <person name="Wright R.J."/>
            <person name="Zaki E.A."/>
            <person name="Zhang T."/>
            <person name="Dennis E.S."/>
            <person name="Mayer K.F."/>
            <person name="Peterson D.G."/>
            <person name="Rokhsar D.S."/>
            <person name="Wang X."/>
            <person name="Schmutz J."/>
        </authorList>
    </citation>
    <scope>NUCLEOTIDE SEQUENCE [LARGE SCALE GENOMIC DNA]</scope>
</reference>
<dbReference type="SUPFAM" id="SSF103506">
    <property type="entry name" value="Mitochondrial carrier"/>
    <property type="match status" value="1"/>
</dbReference>
<keyword evidence="8" id="KW-0496">Mitochondrion</keyword>
<dbReference type="AlphaFoldDB" id="A0A0D2PE52"/>
<dbReference type="InterPro" id="IPR018108">
    <property type="entry name" value="MCP_transmembrane"/>
</dbReference>
<evidence type="ECO:0000256" key="3">
    <source>
        <dbReference type="ARBA" id="ARBA00022448"/>
    </source>
</evidence>
<feature type="repeat" description="Solcar" evidence="11">
    <location>
        <begin position="340"/>
        <end position="426"/>
    </location>
</feature>
<name>A0A0D2PE52_GOSRA</name>
<keyword evidence="4 11" id="KW-0812">Transmembrane</keyword>
<evidence type="ECO:0000313" key="13">
    <source>
        <dbReference type="EMBL" id="KJB44162.1"/>
    </source>
</evidence>
<evidence type="ECO:0000256" key="4">
    <source>
        <dbReference type="ARBA" id="ARBA00022692"/>
    </source>
</evidence>
<dbReference type="eggNOG" id="KOG0752">
    <property type="taxonomic scope" value="Eukaryota"/>
</dbReference>
<dbReference type="OrthoDB" id="270584at2759"/>
<dbReference type="Pfam" id="PF00153">
    <property type="entry name" value="Mito_carr"/>
    <property type="match status" value="3"/>
</dbReference>
<keyword evidence="9 11" id="KW-0472">Membrane</keyword>
<proteinExistence type="inferred from homology"/>
<protein>
    <recommendedName>
        <fullName evidence="15">Mitochondrial adenine nucleotide transporter BTL3</fullName>
    </recommendedName>
</protein>
<evidence type="ECO:0000313" key="14">
    <source>
        <dbReference type="Proteomes" id="UP000032304"/>
    </source>
</evidence>
<dbReference type="Gene3D" id="1.50.40.10">
    <property type="entry name" value="Mitochondrial carrier domain"/>
    <property type="match status" value="1"/>
</dbReference>
<evidence type="ECO:0000256" key="8">
    <source>
        <dbReference type="ARBA" id="ARBA00023128"/>
    </source>
</evidence>
<evidence type="ECO:0000256" key="9">
    <source>
        <dbReference type="ARBA" id="ARBA00023136"/>
    </source>
</evidence>
<dbReference type="KEGG" id="gra:105804210"/>
<evidence type="ECO:0000256" key="2">
    <source>
        <dbReference type="ARBA" id="ARBA00006375"/>
    </source>
</evidence>
<dbReference type="InterPro" id="IPR023395">
    <property type="entry name" value="MCP_dom_sf"/>
</dbReference>
<evidence type="ECO:0000256" key="12">
    <source>
        <dbReference type="RuleBase" id="RU000488"/>
    </source>
</evidence>
<sequence length="432" mass="47499">MYGPNSCLYIDTIRASQQWNTGRPFLLGGLFLNDQTLPSSFVSFISLKAQKCPVDKDDNLCFLGGGKSTKTLRFVKSRRDGRGRLGWFLSVSLSSEEGYVGESGESWGQNGDKNLEEVEMVEGEKEKKGSGALNTTKHLWAGAVAAMVSRTLIAPLERLKLEYILRGEKKHFIELIKSIAVSEGLIGFWKGNFVNILRTAPFKAINFYAYDTYRNQQLKLSGKEEASNFERFLAGAAAGITATLLCLPLDTIRTVMVAPGGEALGGLFGTFRHMVQTEGFFSLYKGLVPTIISMAPSGAVFYGVYDMLKSAYLHSPKGRKRIQDMKRGVQELNAFEQLELGPIRTLLYGAIAGACSEAATYPFEVVRRHLQMQVRATKLSAFATCVKIVEEGGGMHALYAGLIPSILQVLPSAAISYLVYEFMKIVLKVESA</sequence>
<feature type="repeat" description="Solcar" evidence="11">
    <location>
        <begin position="226"/>
        <end position="311"/>
    </location>
</feature>
<organism evidence="13 14">
    <name type="scientific">Gossypium raimondii</name>
    <name type="common">Peruvian cotton</name>
    <name type="synonym">Gossypium klotzschianum subsp. raimondii</name>
    <dbReference type="NCBI Taxonomy" id="29730"/>
    <lineage>
        <taxon>Eukaryota</taxon>
        <taxon>Viridiplantae</taxon>
        <taxon>Streptophyta</taxon>
        <taxon>Embryophyta</taxon>
        <taxon>Tracheophyta</taxon>
        <taxon>Spermatophyta</taxon>
        <taxon>Magnoliopsida</taxon>
        <taxon>eudicotyledons</taxon>
        <taxon>Gunneridae</taxon>
        <taxon>Pentapetalae</taxon>
        <taxon>rosids</taxon>
        <taxon>malvids</taxon>
        <taxon>Malvales</taxon>
        <taxon>Malvaceae</taxon>
        <taxon>Malvoideae</taxon>
        <taxon>Gossypium</taxon>
    </lineage>
</organism>
<comment type="subcellular location">
    <subcellularLocation>
        <location evidence="1">Mitochondrion inner membrane</location>
        <topology evidence="1">Multi-pass membrane protein</topology>
    </subcellularLocation>
</comment>
<keyword evidence="14" id="KW-1185">Reference proteome</keyword>
<comment type="similarity">
    <text evidence="2 12">Belongs to the mitochondrial carrier (TC 2.A.29) family.</text>
</comment>
<keyword evidence="5" id="KW-0677">Repeat</keyword>
<evidence type="ECO:0000256" key="5">
    <source>
        <dbReference type="ARBA" id="ARBA00022737"/>
    </source>
</evidence>
<comment type="function">
    <text evidence="10">Probable mitochondrial adenylate carrier that catalyzes the transport of ATP, ADP and AMP.</text>
</comment>
<evidence type="ECO:0000256" key="6">
    <source>
        <dbReference type="ARBA" id="ARBA00022792"/>
    </source>
</evidence>
<keyword evidence="3 12" id="KW-0813">Transport</keyword>
<dbReference type="GO" id="GO:0055085">
    <property type="term" value="P:transmembrane transport"/>
    <property type="evidence" value="ECO:0007669"/>
    <property type="project" value="InterPro"/>
</dbReference>
<evidence type="ECO:0000256" key="10">
    <source>
        <dbReference type="ARBA" id="ARBA00054707"/>
    </source>
</evidence>
<dbReference type="EMBL" id="CM001746">
    <property type="protein sequence ID" value="KJB44162.1"/>
    <property type="molecule type" value="Genomic_DNA"/>
</dbReference>
<dbReference type="PRINTS" id="PR00926">
    <property type="entry name" value="MITOCARRIER"/>
</dbReference>
<evidence type="ECO:0008006" key="15">
    <source>
        <dbReference type="Google" id="ProtNLM"/>
    </source>
</evidence>
<accession>A0A0D2PE52</accession>
<evidence type="ECO:0000256" key="1">
    <source>
        <dbReference type="ARBA" id="ARBA00004448"/>
    </source>
</evidence>
<keyword evidence="7" id="KW-1133">Transmembrane helix</keyword>
<keyword evidence="6" id="KW-0999">Mitochondrion inner membrane</keyword>
<dbReference type="STRING" id="29730.A0A0D2PE52"/>